<proteinExistence type="predicted"/>
<gene>
    <name evidence="1" type="ORF">WN944_008195</name>
</gene>
<dbReference type="EMBL" id="JBCGBO010000003">
    <property type="protein sequence ID" value="KAK9216188.1"/>
    <property type="molecule type" value="Genomic_DNA"/>
</dbReference>
<keyword evidence="2" id="KW-1185">Reference proteome</keyword>
<organism evidence="1 2">
    <name type="scientific">Citrus x changshan-huyou</name>
    <dbReference type="NCBI Taxonomy" id="2935761"/>
    <lineage>
        <taxon>Eukaryota</taxon>
        <taxon>Viridiplantae</taxon>
        <taxon>Streptophyta</taxon>
        <taxon>Embryophyta</taxon>
        <taxon>Tracheophyta</taxon>
        <taxon>Spermatophyta</taxon>
        <taxon>Magnoliopsida</taxon>
        <taxon>eudicotyledons</taxon>
        <taxon>Gunneridae</taxon>
        <taxon>Pentapetalae</taxon>
        <taxon>rosids</taxon>
        <taxon>malvids</taxon>
        <taxon>Sapindales</taxon>
        <taxon>Rutaceae</taxon>
        <taxon>Aurantioideae</taxon>
        <taxon>Citrus</taxon>
    </lineage>
</organism>
<evidence type="ECO:0000313" key="1">
    <source>
        <dbReference type="EMBL" id="KAK9216188.1"/>
    </source>
</evidence>
<evidence type="ECO:0000313" key="2">
    <source>
        <dbReference type="Proteomes" id="UP001428341"/>
    </source>
</evidence>
<reference evidence="1 2" key="1">
    <citation type="submission" date="2024-05" db="EMBL/GenBank/DDBJ databases">
        <title>Haplotype-resolved chromosome-level genome assembly of Huyou (Citrus changshanensis).</title>
        <authorList>
            <person name="Miao C."/>
            <person name="Chen W."/>
            <person name="Wu Y."/>
            <person name="Wang L."/>
            <person name="Zhao S."/>
            <person name="Grierson D."/>
            <person name="Xu C."/>
            <person name="Chen K."/>
        </authorList>
    </citation>
    <scope>NUCLEOTIDE SEQUENCE [LARGE SCALE GENOMIC DNA]</scope>
    <source>
        <strain evidence="1">01-14</strain>
        <tissue evidence="1">Leaf</tissue>
    </source>
</reference>
<accession>A0AAP0MPY6</accession>
<protein>
    <submittedName>
        <fullName evidence="1">Uncharacterized protein</fullName>
    </submittedName>
</protein>
<name>A0AAP0MPY6_9ROSI</name>
<sequence length="95" mass="10223">MGCLKVETFPHRVISSVVVEHALLGLRFGSLYSGSDQRHSSSHAASIVEKVLDAYQGFEGLKLLVHVGGGIVVSLGFITSMDPHVKAINLTFLVF</sequence>
<dbReference type="InterPro" id="IPR029063">
    <property type="entry name" value="SAM-dependent_MTases_sf"/>
</dbReference>
<dbReference type="AlphaFoldDB" id="A0AAP0MPY6"/>
<comment type="caution">
    <text evidence="1">The sequence shown here is derived from an EMBL/GenBank/DDBJ whole genome shotgun (WGS) entry which is preliminary data.</text>
</comment>
<dbReference type="Proteomes" id="UP001428341">
    <property type="component" value="Unassembled WGS sequence"/>
</dbReference>
<dbReference type="Gene3D" id="3.40.50.150">
    <property type="entry name" value="Vaccinia Virus protein VP39"/>
    <property type="match status" value="1"/>
</dbReference>